<dbReference type="GO" id="GO:0032977">
    <property type="term" value="F:membrane insertase activity"/>
    <property type="evidence" value="ECO:0007669"/>
    <property type="project" value="InterPro"/>
</dbReference>
<dbReference type="Proteomes" id="UP000228528">
    <property type="component" value="Unassembled WGS sequence"/>
</dbReference>
<evidence type="ECO:0000256" key="2">
    <source>
        <dbReference type="ARBA" id="ARBA00022692"/>
    </source>
</evidence>
<feature type="transmembrane region" description="Helical" evidence="6">
    <location>
        <begin position="206"/>
        <end position="226"/>
    </location>
</feature>
<evidence type="ECO:0000256" key="1">
    <source>
        <dbReference type="ARBA" id="ARBA00004141"/>
    </source>
</evidence>
<dbReference type="EMBL" id="PFBW01000187">
    <property type="protein sequence ID" value="PIR77094.1"/>
    <property type="molecule type" value="Genomic_DNA"/>
</dbReference>
<feature type="transmembrane region" description="Helical" evidence="6">
    <location>
        <begin position="95"/>
        <end position="113"/>
    </location>
</feature>
<protein>
    <recommendedName>
        <fullName evidence="7">Membrane insertase YidC/Oxa/ALB C-terminal domain-containing protein</fullName>
    </recommendedName>
</protein>
<keyword evidence="3 6" id="KW-1133">Transmembrane helix</keyword>
<feature type="transmembrane region" description="Helical" evidence="6">
    <location>
        <begin position="183"/>
        <end position="200"/>
    </location>
</feature>
<sequence length="242" mass="28446">MITELWNTVIYEPLFNGLIYIYNNWTDQNFGWAVVYFTVIIRICLIPLSLFDAHKHRKNQEIQEDIIELTKGYRNDPILQKQEIRELLKKKRVNPWAKAVILGIQVIVFFELYDIFVRGLSNEKIIQILYPFIDFPGVINTAFYGFDLSIRHDVFWSAIVAIVTFLGIYVGYRKRKNLTMGDLAFLVLFPIAIFFFLFILPMVKALFILTTMLFSVIFNYFAKFIFPVKKKAVQTEPGKENT</sequence>
<name>A0A2M6P060_9BACT</name>
<reference evidence="9" key="1">
    <citation type="submission" date="2017-09" db="EMBL/GenBank/DDBJ databases">
        <title>Depth-based differentiation of microbial function through sediment-hosted aquifers and enrichment of novel symbionts in the deep terrestrial subsurface.</title>
        <authorList>
            <person name="Probst A.J."/>
            <person name="Ladd B."/>
            <person name="Jarett J.K."/>
            <person name="Geller-Mcgrath D.E."/>
            <person name="Sieber C.M.K."/>
            <person name="Emerson J.B."/>
            <person name="Anantharaman K."/>
            <person name="Thomas B.C."/>
            <person name="Malmstrom R."/>
            <person name="Stieglmeier M."/>
            <person name="Klingl A."/>
            <person name="Woyke T."/>
            <person name="Ryan C.M."/>
            <person name="Banfield J.F."/>
        </authorList>
    </citation>
    <scope>NUCLEOTIDE SEQUENCE [LARGE SCALE GENOMIC DNA]</scope>
</reference>
<dbReference type="PANTHER" id="PTHR12428">
    <property type="entry name" value="OXA1"/>
    <property type="match status" value="1"/>
</dbReference>
<comment type="similarity">
    <text evidence="5">Belongs to the OXA1/ALB3/YidC family.</text>
</comment>
<dbReference type="GO" id="GO:0051205">
    <property type="term" value="P:protein insertion into membrane"/>
    <property type="evidence" value="ECO:0007669"/>
    <property type="project" value="TreeGrafter"/>
</dbReference>
<dbReference type="AlphaFoldDB" id="A0A2M6P060"/>
<keyword evidence="2 5" id="KW-0812">Transmembrane</keyword>
<evidence type="ECO:0000256" key="3">
    <source>
        <dbReference type="ARBA" id="ARBA00022989"/>
    </source>
</evidence>
<evidence type="ECO:0000256" key="4">
    <source>
        <dbReference type="ARBA" id="ARBA00023136"/>
    </source>
</evidence>
<dbReference type="InterPro" id="IPR028055">
    <property type="entry name" value="YidC/Oxa/ALB_C"/>
</dbReference>
<feature type="domain" description="Membrane insertase YidC/Oxa/ALB C-terminal" evidence="7">
    <location>
        <begin position="30"/>
        <end position="221"/>
    </location>
</feature>
<dbReference type="GO" id="GO:0005886">
    <property type="term" value="C:plasma membrane"/>
    <property type="evidence" value="ECO:0007669"/>
    <property type="project" value="TreeGrafter"/>
</dbReference>
<organism evidence="8 9">
    <name type="scientific">Candidatus Magasanikbacteria bacterium CG10_big_fil_rev_8_21_14_0_10_38_6</name>
    <dbReference type="NCBI Taxonomy" id="1974647"/>
    <lineage>
        <taxon>Bacteria</taxon>
        <taxon>Candidatus Magasanikiibacteriota</taxon>
    </lineage>
</organism>
<keyword evidence="4 6" id="KW-0472">Membrane</keyword>
<comment type="caution">
    <text evidence="8">The sequence shown here is derived from an EMBL/GenBank/DDBJ whole genome shotgun (WGS) entry which is preliminary data.</text>
</comment>
<accession>A0A2M6P060</accession>
<dbReference type="InterPro" id="IPR001708">
    <property type="entry name" value="YidC/ALB3/OXA1/COX18"/>
</dbReference>
<evidence type="ECO:0000259" key="7">
    <source>
        <dbReference type="Pfam" id="PF02096"/>
    </source>
</evidence>
<dbReference type="PANTHER" id="PTHR12428:SF65">
    <property type="entry name" value="CYTOCHROME C OXIDASE ASSEMBLY PROTEIN COX18, MITOCHONDRIAL"/>
    <property type="match status" value="1"/>
</dbReference>
<comment type="subcellular location">
    <subcellularLocation>
        <location evidence="1 5">Membrane</location>
        <topology evidence="1 5">Multi-pass membrane protein</topology>
    </subcellularLocation>
</comment>
<proteinExistence type="inferred from homology"/>
<gene>
    <name evidence="8" type="ORF">COU30_04340</name>
</gene>
<dbReference type="Pfam" id="PF02096">
    <property type="entry name" value="60KD_IMP"/>
    <property type="match status" value="1"/>
</dbReference>
<evidence type="ECO:0000313" key="9">
    <source>
        <dbReference type="Proteomes" id="UP000228528"/>
    </source>
</evidence>
<feature type="transmembrane region" description="Helical" evidence="6">
    <location>
        <begin position="30"/>
        <end position="51"/>
    </location>
</feature>
<feature type="transmembrane region" description="Helical" evidence="6">
    <location>
        <begin position="154"/>
        <end position="171"/>
    </location>
</feature>
<evidence type="ECO:0000256" key="6">
    <source>
        <dbReference type="SAM" id="Phobius"/>
    </source>
</evidence>
<evidence type="ECO:0000256" key="5">
    <source>
        <dbReference type="RuleBase" id="RU003945"/>
    </source>
</evidence>
<evidence type="ECO:0000313" key="8">
    <source>
        <dbReference type="EMBL" id="PIR77094.1"/>
    </source>
</evidence>